<feature type="region of interest" description="Disordered" evidence="1">
    <location>
        <begin position="84"/>
        <end position="120"/>
    </location>
</feature>
<accession>A0ABD6CYJ2</accession>
<evidence type="ECO:0000259" key="2">
    <source>
        <dbReference type="Pfam" id="PF26468"/>
    </source>
</evidence>
<proteinExistence type="predicted"/>
<evidence type="ECO:0000313" key="4">
    <source>
        <dbReference type="Proteomes" id="UP001597075"/>
    </source>
</evidence>
<dbReference type="Pfam" id="PF26468">
    <property type="entry name" value="GIY_YIG_3"/>
    <property type="match status" value="1"/>
</dbReference>
<reference evidence="3 4" key="1">
    <citation type="journal article" date="2019" name="Int. J. Syst. Evol. Microbiol.">
        <title>The Global Catalogue of Microorganisms (GCM) 10K type strain sequencing project: providing services to taxonomists for standard genome sequencing and annotation.</title>
        <authorList>
            <consortium name="The Broad Institute Genomics Platform"/>
            <consortium name="The Broad Institute Genome Sequencing Center for Infectious Disease"/>
            <person name="Wu L."/>
            <person name="Ma J."/>
        </authorList>
    </citation>
    <scope>NUCLEOTIDE SEQUENCE [LARGE SCALE GENOMIC DNA]</scope>
    <source>
        <strain evidence="3 4">CGMCC 1.10594</strain>
    </source>
</reference>
<name>A0ABD6CYJ2_9EURY</name>
<keyword evidence="4" id="KW-1185">Reference proteome</keyword>
<protein>
    <recommendedName>
        <fullName evidence="2">GIY-YIG domain-containing protein</fullName>
    </recommendedName>
</protein>
<sequence length="120" mass="12828">MAVAESPSSLWSLAGLPPRPAQVSDCEPVTVVDPISPGSATILWDRLQTHRGAFRGTYGANHRGSIFRERAGKALIERHGLHDDYSEWGQGSSAGRGAPRQHRAESECRGIQDAAGGSHT</sequence>
<dbReference type="RefSeq" id="WP_256404232.1">
    <property type="nucleotide sequence ID" value="NZ_CP187151.1"/>
</dbReference>
<dbReference type="AlphaFoldDB" id="A0ABD6CYJ2"/>
<feature type="region of interest" description="Disordered" evidence="1">
    <location>
        <begin position="1"/>
        <end position="23"/>
    </location>
</feature>
<dbReference type="InterPro" id="IPR058782">
    <property type="entry name" value="GIY_YIG_3"/>
</dbReference>
<feature type="domain" description="GIY-YIG" evidence="2">
    <location>
        <begin position="35"/>
        <end position="105"/>
    </location>
</feature>
<evidence type="ECO:0000313" key="3">
    <source>
        <dbReference type="EMBL" id="MFD1633969.1"/>
    </source>
</evidence>
<evidence type="ECO:0000256" key="1">
    <source>
        <dbReference type="SAM" id="MobiDB-lite"/>
    </source>
</evidence>
<organism evidence="3 4">
    <name type="scientific">Haloplanus ruber</name>
    <dbReference type="NCBI Taxonomy" id="869892"/>
    <lineage>
        <taxon>Archaea</taxon>
        <taxon>Methanobacteriati</taxon>
        <taxon>Methanobacteriota</taxon>
        <taxon>Stenosarchaea group</taxon>
        <taxon>Halobacteria</taxon>
        <taxon>Halobacteriales</taxon>
        <taxon>Haloferacaceae</taxon>
        <taxon>Haloplanus</taxon>
    </lineage>
</organism>
<dbReference type="EMBL" id="JBHUDL010000010">
    <property type="protein sequence ID" value="MFD1633969.1"/>
    <property type="molecule type" value="Genomic_DNA"/>
</dbReference>
<gene>
    <name evidence="3" type="ORF">ACFSBJ_09515</name>
</gene>
<dbReference type="Proteomes" id="UP001597075">
    <property type="component" value="Unassembled WGS sequence"/>
</dbReference>
<comment type="caution">
    <text evidence="3">The sequence shown here is derived from an EMBL/GenBank/DDBJ whole genome shotgun (WGS) entry which is preliminary data.</text>
</comment>
<feature type="compositionally biased region" description="Polar residues" evidence="1">
    <location>
        <begin position="1"/>
        <end position="11"/>
    </location>
</feature>